<dbReference type="AlphaFoldDB" id="A0AAN9NQ35"/>
<dbReference type="InterPro" id="IPR036955">
    <property type="entry name" value="AP2/ERF_dom_sf"/>
</dbReference>
<feature type="domain" description="AP2/ERF" evidence="8">
    <location>
        <begin position="110"/>
        <end position="167"/>
    </location>
</feature>
<dbReference type="GO" id="GO:0009873">
    <property type="term" value="P:ethylene-activated signaling pathway"/>
    <property type="evidence" value="ECO:0007669"/>
    <property type="project" value="InterPro"/>
</dbReference>
<dbReference type="PRINTS" id="PR00367">
    <property type="entry name" value="ETHRSPELEMNT"/>
</dbReference>
<comment type="caution">
    <text evidence="9">The sequence shown here is derived from an EMBL/GenBank/DDBJ whole genome shotgun (WGS) entry which is preliminary data.</text>
</comment>
<evidence type="ECO:0000313" key="10">
    <source>
        <dbReference type="Proteomes" id="UP001374584"/>
    </source>
</evidence>
<dbReference type="InterPro" id="IPR044808">
    <property type="entry name" value="ERF_plant"/>
</dbReference>
<comment type="similarity">
    <text evidence="6">Belongs to the AP2/ERF transcription factor family. ERF subfamily.</text>
</comment>
<accession>A0AAN9NQ35</accession>
<proteinExistence type="inferred from homology"/>
<keyword evidence="10" id="KW-1185">Reference proteome</keyword>
<organism evidence="9 10">
    <name type="scientific">Phaseolus coccineus</name>
    <name type="common">Scarlet runner bean</name>
    <name type="synonym">Phaseolus multiflorus</name>
    <dbReference type="NCBI Taxonomy" id="3886"/>
    <lineage>
        <taxon>Eukaryota</taxon>
        <taxon>Viridiplantae</taxon>
        <taxon>Streptophyta</taxon>
        <taxon>Embryophyta</taxon>
        <taxon>Tracheophyta</taxon>
        <taxon>Spermatophyta</taxon>
        <taxon>Magnoliopsida</taxon>
        <taxon>eudicotyledons</taxon>
        <taxon>Gunneridae</taxon>
        <taxon>Pentapetalae</taxon>
        <taxon>rosids</taxon>
        <taxon>fabids</taxon>
        <taxon>Fabales</taxon>
        <taxon>Fabaceae</taxon>
        <taxon>Papilionoideae</taxon>
        <taxon>50 kb inversion clade</taxon>
        <taxon>NPAAA clade</taxon>
        <taxon>indigoferoid/millettioid clade</taxon>
        <taxon>Phaseoleae</taxon>
        <taxon>Phaseolus</taxon>
    </lineage>
</organism>
<dbReference type="FunFam" id="3.30.730.10:FF:000001">
    <property type="entry name" value="Ethylene-responsive transcription factor 2"/>
    <property type="match status" value="1"/>
</dbReference>
<evidence type="ECO:0000256" key="4">
    <source>
        <dbReference type="ARBA" id="ARBA00023163"/>
    </source>
</evidence>
<dbReference type="GO" id="GO:0005634">
    <property type="term" value="C:nucleus"/>
    <property type="evidence" value="ECO:0007669"/>
    <property type="project" value="UniProtKB-SubCell"/>
</dbReference>
<keyword evidence="2" id="KW-0805">Transcription regulation</keyword>
<reference evidence="9 10" key="1">
    <citation type="submission" date="2024-01" db="EMBL/GenBank/DDBJ databases">
        <title>The genomes of 5 underutilized Papilionoideae crops provide insights into root nodulation and disease resistanc.</title>
        <authorList>
            <person name="Jiang F."/>
        </authorList>
    </citation>
    <scope>NUCLEOTIDE SEQUENCE [LARGE SCALE GENOMIC DNA]</scope>
    <source>
        <strain evidence="9">JINMINGXINNONG_FW02</strain>
        <tissue evidence="9">Leaves</tissue>
    </source>
</reference>
<dbReference type="EMBL" id="JAYMYR010000003">
    <property type="protein sequence ID" value="KAK7374743.1"/>
    <property type="molecule type" value="Genomic_DNA"/>
</dbReference>
<evidence type="ECO:0000259" key="8">
    <source>
        <dbReference type="PROSITE" id="PS51032"/>
    </source>
</evidence>
<evidence type="ECO:0000256" key="1">
    <source>
        <dbReference type="ARBA" id="ARBA00004123"/>
    </source>
</evidence>
<dbReference type="InterPro" id="IPR001471">
    <property type="entry name" value="AP2/ERF_dom"/>
</dbReference>
<dbReference type="PROSITE" id="PS51032">
    <property type="entry name" value="AP2_ERF"/>
    <property type="match status" value="1"/>
</dbReference>
<protein>
    <recommendedName>
        <fullName evidence="8">AP2/ERF domain-containing protein</fullName>
    </recommendedName>
</protein>
<feature type="region of interest" description="Disordered" evidence="7">
    <location>
        <begin position="206"/>
        <end position="227"/>
    </location>
</feature>
<evidence type="ECO:0000256" key="5">
    <source>
        <dbReference type="ARBA" id="ARBA00023242"/>
    </source>
</evidence>
<name>A0AAN9NQ35_PHACN</name>
<keyword evidence="4" id="KW-0804">Transcription</keyword>
<keyword evidence="3" id="KW-0238">DNA-binding</keyword>
<keyword evidence="5" id="KW-0539">Nucleus</keyword>
<sequence>MYCAETFFIAHHFDVCNLKVDPRRHGKLPLSAQTSKEEEKVETIQELDAYASWSSETDMSMVSALAQVMGTSNHNPPMPHSTSFPLSDFHSKDQPQPHPPPDEGVRKKAHYRGVRQRPWGKWAAEIRDPKKAARVWLGTFETAEDAALAYDRAALKFKGTKAKLNFPERVHHNVPYMQQHQPSPNTNTFPFHATSNTATAPTHSFSSAHAVAPPSSSTHDSSHDQHGHQLFPNLLQYAQILSSDDAEFPYYTSHLFNQQHQQQQQQQYFSSQFSTTFSSTSSQPSYFYNHQQQFDEQGHDHSGQ</sequence>
<evidence type="ECO:0000256" key="3">
    <source>
        <dbReference type="ARBA" id="ARBA00023125"/>
    </source>
</evidence>
<evidence type="ECO:0000256" key="2">
    <source>
        <dbReference type="ARBA" id="ARBA00023015"/>
    </source>
</evidence>
<evidence type="ECO:0000313" key="9">
    <source>
        <dbReference type="EMBL" id="KAK7374743.1"/>
    </source>
</evidence>
<dbReference type="GO" id="GO:0003700">
    <property type="term" value="F:DNA-binding transcription factor activity"/>
    <property type="evidence" value="ECO:0007669"/>
    <property type="project" value="InterPro"/>
</dbReference>
<dbReference type="CDD" id="cd00018">
    <property type="entry name" value="AP2"/>
    <property type="match status" value="1"/>
</dbReference>
<dbReference type="SMART" id="SM00380">
    <property type="entry name" value="AP2"/>
    <property type="match status" value="1"/>
</dbReference>
<dbReference type="SUPFAM" id="SSF54171">
    <property type="entry name" value="DNA-binding domain"/>
    <property type="match status" value="1"/>
</dbReference>
<dbReference type="Proteomes" id="UP001374584">
    <property type="component" value="Unassembled WGS sequence"/>
</dbReference>
<dbReference type="GO" id="GO:0003677">
    <property type="term" value="F:DNA binding"/>
    <property type="evidence" value="ECO:0007669"/>
    <property type="project" value="UniProtKB-KW"/>
</dbReference>
<dbReference type="PANTHER" id="PTHR31190:SF167">
    <property type="entry name" value="ETHYLENE-RESPONSIVE TRANSCRIPTION FACTOR ERF112"/>
    <property type="match status" value="1"/>
</dbReference>
<gene>
    <name evidence="9" type="ORF">VNO80_08180</name>
</gene>
<feature type="compositionally biased region" description="Basic and acidic residues" evidence="7">
    <location>
        <begin position="89"/>
        <end position="106"/>
    </location>
</feature>
<feature type="compositionally biased region" description="Low complexity" evidence="7">
    <location>
        <begin position="206"/>
        <end position="219"/>
    </location>
</feature>
<comment type="subcellular location">
    <subcellularLocation>
        <location evidence="1">Nucleus</location>
    </subcellularLocation>
</comment>
<evidence type="ECO:0000256" key="6">
    <source>
        <dbReference type="ARBA" id="ARBA00024343"/>
    </source>
</evidence>
<evidence type="ECO:0000256" key="7">
    <source>
        <dbReference type="SAM" id="MobiDB-lite"/>
    </source>
</evidence>
<dbReference type="Pfam" id="PF00847">
    <property type="entry name" value="AP2"/>
    <property type="match status" value="1"/>
</dbReference>
<dbReference type="PANTHER" id="PTHR31190">
    <property type="entry name" value="DNA-BINDING DOMAIN"/>
    <property type="match status" value="1"/>
</dbReference>
<dbReference type="Gene3D" id="3.30.730.10">
    <property type="entry name" value="AP2/ERF domain"/>
    <property type="match status" value="1"/>
</dbReference>
<dbReference type="InterPro" id="IPR016177">
    <property type="entry name" value="DNA-bd_dom_sf"/>
</dbReference>
<feature type="region of interest" description="Disordered" evidence="7">
    <location>
        <begin position="70"/>
        <end position="113"/>
    </location>
</feature>
<feature type="compositionally biased region" description="Polar residues" evidence="7">
    <location>
        <begin position="70"/>
        <end position="85"/>
    </location>
</feature>